<reference evidence="2" key="2">
    <citation type="submission" date="2020-11" db="EMBL/GenBank/DDBJ databases">
        <authorList>
            <person name="McCartney M.A."/>
            <person name="Auch B."/>
            <person name="Kono T."/>
            <person name="Mallez S."/>
            <person name="Becker A."/>
            <person name="Gohl D.M."/>
            <person name="Silverstein K.A.T."/>
            <person name="Koren S."/>
            <person name="Bechman K.B."/>
            <person name="Herman A."/>
            <person name="Abrahante J.E."/>
            <person name="Garbe J."/>
        </authorList>
    </citation>
    <scope>NUCLEOTIDE SEQUENCE</scope>
    <source>
        <strain evidence="2">Duluth1</strain>
        <tissue evidence="2">Whole animal</tissue>
    </source>
</reference>
<dbReference type="EMBL" id="JAIWYP010000013">
    <property type="protein sequence ID" value="KAH3720315.1"/>
    <property type="molecule type" value="Genomic_DNA"/>
</dbReference>
<dbReference type="Proteomes" id="UP000828390">
    <property type="component" value="Unassembled WGS sequence"/>
</dbReference>
<dbReference type="OrthoDB" id="6105270at2759"/>
<evidence type="ECO:0000256" key="1">
    <source>
        <dbReference type="SAM" id="SignalP"/>
    </source>
</evidence>
<evidence type="ECO:0000313" key="2">
    <source>
        <dbReference type="EMBL" id="KAH3720315.1"/>
    </source>
</evidence>
<feature type="chain" id="PRO_5038407916" description="Serine protease" evidence="1">
    <location>
        <begin position="22"/>
        <end position="389"/>
    </location>
</feature>
<sequence length="389" mass="43278">MRMSLLKILAITIFAVKVCESINVFNVPNKCNTNAPFYRQCHSNYTMESLTQKFICHGDVAYSWCEIFDLICAHALPTNVSMVVTNPACTGVIHLVNATTHRPPTVPVLTEFEKHFYEVAQHGIDDLLYAANNTGATVDEMKYIFTKQDHVNKSYVRNTKCWAYPLDLTAISPWNSNGGIMKAGVLISPRHAIWVRHFDMPVNTTLRFVDRHNNVVDRSIIRTQAIPANGSFLYGYDVVVGELDSNVPSTISFAKVMPRNLTDIRPISPTYLPAMDTDFEEKALVADMSYEGNNMVQLTTPSPSSIRNLFYEPKIGGDSGNPVFLVINHQLVLMFMFTFGDSGSGTSITAHFDDINNILSHWGSAYRLAEVDLSGFAGAEHVNIPSIIG</sequence>
<name>A0A9D4CB38_DREPO</name>
<dbReference type="AlphaFoldDB" id="A0A9D4CB38"/>
<evidence type="ECO:0008006" key="4">
    <source>
        <dbReference type="Google" id="ProtNLM"/>
    </source>
</evidence>
<organism evidence="2 3">
    <name type="scientific">Dreissena polymorpha</name>
    <name type="common">Zebra mussel</name>
    <name type="synonym">Mytilus polymorpha</name>
    <dbReference type="NCBI Taxonomy" id="45954"/>
    <lineage>
        <taxon>Eukaryota</taxon>
        <taxon>Metazoa</taxon>
        <taxon>Spiralia</taxon>
        <taxon>Lophotrochozoa</taxon>
        <taxon>Mollusca</taxon>
        <taxon>Bivalvia</taxon>
        <taxon>Autobranchia</taxon>
        <taxon>Heteroconchia</taxon>
        <taxon>Euheterodonta</taxon>
        <taxon>Imparidentia</taxon>
        <taxon>Neoheterodontei</taxon>
        <taxon>Myida</taxon>
        <taxon>Dreissenoidea</taxon>
        <taxon>Dreissenidae</taxon>
        <taxon>Dreissena</taxon>
    </lineage>
</organism>
<gene>
    <name evidence="2" type="ORF">DPMN_063212</name>
</gene>
<evidence type="ECO:0000313" key="3">
    <source>
        <dbReference type="Proteomes" id="UP000828390"/>
    </source>
</evidence>
<accession>A0A9D4CB38</accession>
<comment type="caution">
    <text evidence="2">The sequence shown here is derived from an EMBL/GenBank/DDBJ whole genome shotgun (WGS) entry which is preliminary data.</text>
</comment>
<keyword evidence="3" id="KW-1185">Reference proteome</keyword>
<dbReference type="InterPro" id="IPR009003">
    <property type="entry name" value="Peptidase_S1_PA"/>
</dbReference>
<protein>
    <recommendedName>
        <fullName evidence="4">Serine protease</fullName>
    </recommendedName>
</protein>
<proteinExistence type="predicted"/>
<feature type="signal peptide" evidence="1">
    <location>
        <begin position="1"/>
        <end position="21"/>
    </location>
</feature>
<dbReference type="SUPFAM" id="SSF50494">
    <property type="entry name" value="Trypsin-like serine proteases"/>
    <property type="match status" value="1"/>
</dbReference>
<keyword evidence="1" id="KW-0732">Signal</keyword>
<reference evidence="2" key="1">
    <citation type="journal article" date="2019" name="bioRxiv">
        <title>The Genome of the Zebra Mussel, Dreissena polymorpha: A Resource for Invasive Species Research.</title>
        <authorList>
            <person name="McCartney M.A."/>
            <person name="Auch B."/>
            <person name="Kono T."/>
            <person name="Mallez S."/>
            <person name="Zhang Y."/>
            <person name="Obille A."/>
            <person name="Becker A."/>
            <person name="Abrahante J.E."/>
            <person name="Garbe J."/>
            <person name="Badalamenti J.P."/>
            <person name="Herman A."/>
            <person name="Mangelson H."/>
            <person name="Liachko I."/>
            <person name="Sullivan S."/>
            <person name="Sone E.D."/>
            <person name="Koren S."/>
            <person name="Silverstein K.A.T."/>
            <person name="Beckman K.B."/>
            <person name="Gohl D.M."/>
        </authorList>
    </citation>
    <scope>NUCLEOTIDE SEQUENCE</scope>
    <source>
        <strain evidence="2">Duluth1</strain>
        <tissue evidence="2">Whole animal</tissue>
    </source>
</reference>